<evidence type="ECO:0000256" key="2">
    <source>
        <dbReference type="ARBA" id="ARBA00023125"/>
    </source>
</evidence>
<dbReference type="InterPro" id="IPR013762">
    <property type="entry name" value="Integrase-like_cat_sf"/>
</dbReference>
<feature type="domain" description="Core-binding (CB)" evidence="4">
    <location>
        <begin position="64"/>
        <end position="153"/>
    </location>
</feature>
<name>A0A382IJQ8_9ZZZZ</name>
<evidence type="ECO:0000313" key="5">
    <source>
        <dbReference type="EMBL" id="SVB99457.1"/>
    </source>
</evidence>
<keyword evidence="2" id="KW-0238">DNA-binding</keyword>
<dbReference type="Pfam" id="PF00589">
    <property type="entry name" value="Phage_integrase"/>
    <property type="match status" value="1"/>
</dbReference>
<comment type="similarity">
    <text evidence="1">Belongs to the 'phage' integrase family.</text>
</comment>
<dbReference type="InterPro" id="IPR050090">
    <property type="entry name" value="Tyrosine_recombinase_XerCD"/>
</dbReference>
<dbReference type="GO" id="GO:0015074">
    <property type="term" value="P:DNA integration"/>
    <property type="evidence" value="ECO:0007669"/>
    <property type="project" value="InterPro"/>
</dbReference>
<dbReference type="GO" id="GO:0006310">
    <property type="term" value="P:DNA recombination"/>
    <property type="evidence" value="ECO:0007669"/>
    <property type="project" value="UniProtKB-KW"/>
</dbReference>
<accession>A0A382IJQ8</accession>
<evidence type="ECO:0000256" key="3">
    <source>
        <dbReference type="ARBA" id="ARBA00023172"/>
    </source>
</evidence>
<protein>
    <recommendedName>
        <fullName evidence="4">Core-binding (CB) domain-containing protein</fullName>
    </recommendedName>
</protein>
<dbReference type="PROSITE" id="PS51900">
    <property type="entry name" value="CB"/>
    <property type="match status" value="1"/>
</dbReference>
<dbReference type="PANTHER" id="PTHR30349:SF64">
    <property type="entry name" value="PROPHAGE INTEGRASE INTD-RELATED"/>
    <property type="match status" value="1"/>
</dbReference>
<keyword evidence="3" id="KW-0233">DNA recombination</keyword>
<sequence length="387" mass="44885">LRASLKKYPAGKTYYVKVWHEGLKKHYEINTHQAQKRKADVFLDKFLGDYNEWSKQKLEESNPTYLHNAVQAFIKHKRGDGQTSKGTIEGYELALNDLIECCPNPKMDVNGLGTLVKVGTVLYEYKRKLDNTLTLSTVNIRLRSVKAFLHWLYDQDQIKKIPKITITTTPPRDKLYPKEFEGLMKYVNDPIVTSWIRFARFTGYRLREIPKVHLGENGYYQAIGKRGKKREINLSDELVDLLHKIQATNYKPARISKSFQLAYRKYVLSQNSDYLPDGYSIDEIQLIGRDKINRQIAKLYIDRYCLQHGLDKGDLTEGQKRTAMTQGKTFHCLRHLYCTEVQIATGDYQKTKSIMAHSSVIITERYTHLDTIESTKAISEQMMKAQA</sequence>
<dbReference type="InterPro" id="IPR044068">
    <property type="entry name" value="CB"/>
</dbReference>
<dbReference type="Gene3D" id="1.10.150.130">
    <property type="match status" value="1"/>
</dbReference>
<dbReference type="InterPro" id="IPR010998">
    <property type="entry name" value="Integrase_recombinase_N"/>
</dbReference>
<evidence type="ECO:0000259" key="4">
    <source>
        <dbReference type="PROSITE" id="PS51900"/>
    </source>
</evidence>
<dbReference type="InterPro" id="IPR011010">
    <property type="entry name" value="DNA_brk_join_enz"/>
</dbReference>
<organism evidence="5">
    <name type="scientific">marine metagenome</name>
    <dbReference type="NCBI Taxonomy" id="408172"/>
    <lineage>
        <taxon>unclassified sequences</taxon>
        <taxon>metagenomes</taxon>
        <taxon>ecological metagenomes</taxon>
    </lineage>
</organism>
<proteinExistence type="inferred from homology"/>
<gene>
    <name evidence="5" type="ORF">METZ01_LOCUS252311</name>
</gene>
<evidence type="ECO:0000256" key="1">
    <source>
        <dbReference type="ARBA" id="ARBA00008857"/>
    </source>
</evidence>
<dbReference type="EMBL" id="UINC01067622">
    <property type="protein sequence ID" value="SVB99457.1"/>
    <property type="molecule type" value="Genomic_DNA"/>
</dbReference>
<dbReference type="PANTHER" id="PTHR30349">
    <property type="entry name" value="PHAGE INTEGRASE-RELATED"/>
    <property type="match status" value="1"/>
</dbReference>
<dbReference type="AlphaFoldDB" id="A0A382IJQ8"/>
<dbReference type="SUPFAM" id="SSF56349">
    <property type="entry name" value="DNA breaking-rejoining enzymes"/>
    <property type="match status" value="1"/>
</dbReference>
<dbReference type="GO" id="GO:0003677">
    <property type="term" value="F:DNA binding"/>
    <property type="evidence" value="ECO:0007669"/>
    <property type="project" value="UniProtKB-KW"/>
</dbReference>
<reference evidence="5" key="1">
    <citation type="submission" date="2018-05" db="EMBL/GenBank/DDBJ databases">
        <authorList>
            <person name="Lanie J.A."/>
            <person name="Ng W.-L."/>
            <person name="Kazmierczak K.M."/>
            <person name="Andrzejewski T.M."/>
            <person name="Davidsen T.M."/>
            <person name="Wayne K.J."/>
            <person name="Tettelin H."/>
            <person name="Glass J.I."/>
            <person name="Rusch D."/>
            <person name="Podicherti R."/>
            <person name="Tsui H.-C.T."/>
            <person name="Winkler M.E."/>
        </authorList>
    </citation>
    <scope>NUCLEOTIDE SEQUENCE</scope>
</reference>
<dbReference type="Gene3D" id="1.10.443.10">
    <property type="entry name" value="Intergrase catalytic core"/>
    <property type="match status" value="1"/>
</dbReference>
<feature type="non-terminal residue" evidence="5">
    <location>
        <position position="1"/>
    </location>
</feature>
<dbReference type="InterPro" id="IPR002104">
    <property type="entry name" value="Integrase_catalytic"/>
</dbReference>